<gene>
    <name evidence="7" type="ORF">EDD36DRAFT_385354</name>
</gene>
<dbReference type="PANTHER" id="PTHR43341">
    <property type="entry name" value="AMINO ACID PERMEASE"/>
    <property type="match status" value="1"/>
</dbReference>
<keyword evidence="2 5" id="KW-0812">Transmembrane</keyword>
<feature type="transmembrane region" description="Helical" evidence="5">
    <location>
        <begin position="320"/>
        <end position="345"/>
    </location>
</feature>
<evidence type="ECO:0000256" key="2">
    <source>
        <dbReference type="ARBA" id="ARBA00022692"/>
    </source>
</evidence>
<feature type="transmembrane region" description="Helical" evidence="5">
    <location>
        <begin position="464"/>
        <end position="486"/>
    </location>
</feature>
<proteinExistence type="predicted"/>
<dbReference type="GO" id="GO:0015171">
    <property type="term" value="F:amino acid transmembrane transporter activity"/>
    <property type="evidence" value="ECO:0007669"/>
    <property type="project" value="TreeGrafter"/>
</dbReference>
<feature type="transmembrane region" description="Helical" evidence="5">
    <location>
        <begin position="260"/>
        <end position="279"/>
    </location>
</feature>
<feature type="transmembrane region" description="Helical" evidence="5">
    <location>
        <begin position="108"/>
        <end position="132"/>
    </location>
</feature>
<evidence type="ECO:0000256" key="1">
    <source>
        <dbReference type="ARBA" id="ARBA00004141"/>
    </source>
</evidence>
<accession>A0AAN6IBX4</accession>
<feature type="transmembrane region" description="Helical" evidence="5">
    <location>
        <begin position="138"/>
        <end position="160"/>
    </location>
</feature>
<organism evidence="7 8">
    <name type="scientific">Exophiala viscosa</name>
    <dbReference type="NCBI Taxonomy" id="2486360"/>
    <lineage>
        <taxon>Eukaryota</taxon>
        <taxon>Fungi</taxon>
        <taxon>Dikarya</taxon>
        <taxon>Ascomycota</taxon>
        <taxon>Pezizomycotina</taxon>
        <taxon>Eurotiomycetes</taxon>
        <taxon>Chaetothyriomycetidae</taxon>
        <taxon>Chaetothyriales</taxon>
        <taxon>Herpotrichiellaceae</taxon>
        <taxon>Exophiala</taxon>
    </lineage>
</organism>
<dbReference type="EMBL" id="MU404356">
    <property type="protein sequence ID" value="KAI1611350.1"/>
    <property type="molecule type" value="Genomic_DNA"/>
</dbReference>
<sequence>MGRVDVDVGEAATIPSGAAHLQRKLGGKEVQLFALGGAIGTSVFLTMGTYLPHGGPAGLFLAYSLWCINVWGVNESFAEMTCYAPIPSPFITFTAKWVDEALAFSQSWAFFLCQALLVPAEITALHVLLTFWTDKIPVEAVVIVTLVLYAGLNLIDTRWFGIAEFYMSLGKLFLIFMCFAFTFFTMVGCNPIGDAYGFRYWNNPGAFAEYLTTGSLGSFWGVISCMTFASFAVCGPEYVASVAGETRSPRRVLPSCFSSFKWRLGFFFAGSALAIGIVIPYNDESLAAFIAGTVPGHGTSAAVPYTIAMRRMNINGLPHLVNAIMMTSVFSCGNGVLFAASRALFVMGQSGRAPAFLGKTTKRGIPVYAVGTCLLIGLLAMMGASDSAVTVLDYFIDLCTICGQFNYFCTCVTFIHFYYNLKQQGISRDSLPYKGKFQPYVAYIGATCAVALMLLLGFDVISPFYIKWFFLDYTLLAVFPIAAVIWKFVKKTKYVRIGTADLGLNGMVQEVNDYEDLVVPEPQGFVERAFSGMWSWKGLANTILRKKHTN</sequence>
<comment type="caution">
    <text evidence="7">The sequence shown here is derived from an EMBL/GenBank/DDBJ whole genome shotgun (WGS) entry which is preliminary data.</text>
</comment>
<feature type="transmembrane region" description="Helical" evidence="5">
    <location>
        <begin position="440"/>
        <end position="458"/>
    </location>
</feature>
<dbReference type="Pfam" id="PF00324">
    <property type="entry name" value="AA_permease"/>
    <property type="match status" value="1"/>
</dbReference>
<reference evidence="7" key="1">
    <citation type="journal article" date="2022" name="bioRxiv">
        <title>Deciphering the potential niche of two novel black yeast fungi from a biological soil crust based on their genomes, phenotypes, and melanin regulation.</title>
        <authorList>
            <consortium name="DOE Joint Genome Institute"/>
            <person name="Carr E.C."/>
            <person name="Barton Q."/>
            <person name="Grambo S."/>
            <person name="Sullivan M."/>
            <person name="Renfro C.M."/>
            <person name="Kuo A."/>
            <person name="Pangilinan J."/>
            <person name="Lipzen A."/>
            <person name="Keymanesh K."/>
            <person name="Savage E."/>
            <person name="Barry K."/>
            <person name="Grigoriev I.V."/>
            <person name="Riekhof W.R."/>
            <person name="Harris S.S."/>
        </authorList>
    </citation>
    <scope>NUCLEOTIDE SEQUENCE</scope>
    <source>
        <strain evidence="7">JF 03-4F</strain>
    </source>
</reference>
<keyword evidence="3 5" id="KW-1133">Transmembrane helix</keyword>
<evidence type="ECO:0000313" key="8">
    <source>
        <dbReference type="Proteomes" id="UP001203852"/>
    </source>
</evidence>
<protein>
    <submittedName>
        <fullName evidence="7">General amino acid permease</fullName>
    </submittedName>
</protein>
<dbReference type="GO" id="GO:0016020">
    <property type="term" value="C:membrane"/>
    <property type="evidence" value="ECO:0007669"/>
    <property type="project" value="UniProtKB-SubCell"/>
</dbReference>
<feature type="domain" description="Amino acid permease/ SLC12A" evidence="6">
    <location>
        <begin position="30"/>
        <end position="493"/>
    </location>
</feature>
<dbReference type="PIRSF" id="PIRSF006060">
    <property type="entry name" value="AA_transporter"/>
    <property type="match status" value="1"/>
</dbReference>
<evidence type="ECO:0000256" key="4">
    <source>
        <dbReference type="ARBA" id="ARBA00023136"/>
    </source>
</evidence>
<dbReference type="Gene3D" id="1.20.1740.10">
    <property type="entry name" value="Amino acid/polyamine transporter I"/>
    <property type="match status" value="1"/>
</dbReference>
<dbReference type="InterPro" id="IPR050524">
    <property type="entry name" value="APC_YAT"/>
</dbReference>
<feature type="transmembrane region" description="Helical" evidence="5">
    <location>
        <begin position="394"/>
        <end position="419"/>
    </location>
</feature>
<dbReference type="AlphaFoldDB" id="A0AAN6IBX4"/>
<keyword evidence="4 5" id="KW-0472">Membrane</keyword>
<feature type="transmembrane region" description="Helical" evidence="5">
    <location>
        <begin position="365"/>
        <end position="382"/>
    </location>
</feature>
<dbReference type="Proteomes" id="UP001203852">
    <property type="component" value="Unassembled WGS sequence"/>
</dbReference>
<evidence type="ECO:0000313" key="7">
    <source>
        <dbReference type="EMBL" id="KAI1611350.1"/>
    </source>
</evidence>
<feature type="transmembrane region" description="Helical" evidence="5">
    <location>
        <begin position="32"/>
        <end position="51"/>
    </location>
</feature>
<dbReference type="InterPro" id="IPR004841">
    <property type="entry name" value="AA-permease/SLC12A_dom"/>
</dbReference>
<feature type="transmembrane region" description="Helical" evidence="5">
    <location>
        <begin position="172"/>
        <end position="193"/>
    </location>
</feature>
<dbReference type="PANTHER" id="PTHR43341:SF6">
    <property type="entry name" value="AMINO ACID TRANSPORTER (EUROFUNG)"/>
    <property type="match status" value="1"/>
</dbReference>
<keyword evidence="8" id="KW-1185">Reference proteome</keyword>
<comment type="subcellular location">
    <subcellularLocation>
        <location evidence="1">Membrane</location>
        <topology evidence="1">Multi-pass membrane protein</topology>
    </subcellularLocation>
</comment>
<name>A0AAN6IBX4_9EURO</name>
<evidence type="ECO:0000259" key="6">
    <source>
        <dbReference type="Pfam" id="PF00324"/>
    </source>
</evidence>
<evidence type="ECO:0000256" key="5">
    <source>
        <dbReference type="SAM" id="Phobius"/>
    </source>
</evidence>
<evidence type="ECO:0000256" key="3">
    <source>
        <dbReference type="ARBA" id="ARBA00022989"/>
    </source>
</evidence>